<protein>
    <submittedName>
        <fullName evidence="2">Myosin light chain B</fullName>
    </submittedName>
</protein>
<evidence type="ECO:0000313" key="1">
    <source>
        <dbReference type="Proteomes" id="UP000035681"/>
    </source>
</evidence>
<name>A0A0K0EDM4_STRER</name>
<dbReference type="AlphaFoldDB" id="A0A0K0EDM4"/>
<keyword evidence="1" id="KW-1185">Reference proteome</keyword>
<proteinExistence type="predicted"/>
<dbReference type="WBParaSite" id="TCONS_00009542.p1">
    <property type="protein sequence ID" value="TCONS_00009542.p1"/>
    <property type="gene ID" value="XLOC_007338"/>
</dbReference>
<organism evidence="2">
    <name type="scientific">Strongyloides stercoralis</name>
    <name type="common">Threadworm</name>
    <dbReference type="NCBI Taxonomy" id="6248"/>
    <lineage>
        <taxon>Eukaryota</taxon>
        <taxon>Metazoa</taxon>
        <taxon>Ecdysozoa</taxon>
        <taxon>Nematoda</taxon>
        <taxon>Chromadorea</taxon>
        <taxon>Rhabditida</taxon>
        <taxon>Tylenchina</taxon>
        <taxon>Panagrolaimomorpha</taxon>
        <taxon>Strongyloidoidea</taxon>
        <taxon>Strongyloididae</taxon>
        <taxon>Strongyloides</taxon>
    </lineage>
</organism>
<evidence type="ECO:0000313" key="2">
    <source>
        <dbReference type="WBParaSite" id="SSTP_0000758600.1"/>
    </source>
</evidence>
<sequence>MNKFLDIESEMNISLDENTNNIVKKIKKNLFHNELKSIKLNESSKSRYTLPSFDFSKVTKSEFNKFYLLMQSQNEHVDLMKGLIKRGEILNKQLVISLGFIDKIKNKILEKMTNDSSDNKELFLTNLIQKFNCMSQILSKMKNNLCEKSQCIQTKKEELRSLQNIFELRSDIYIKTIYKCLEKRNEIMLSKNNGMSSLQNNILHEMSAYDIVCEDIEKDLITQLENCTLLENNLKHICNEKINKKYGISIENFKSFTETKTDLMHQEIGNILSKITQQLQEITTDEDQNLIELSQKLILLESKITNIDEDIKNTNLELFKLDEKKKALNNMKIKFKKFLEIDNLNNDKILSLEKGNFLADLSFDTCCNQSVSYGMIYLSMFEDLKKI</sequence>
<dbReference type="WBParaSite" id="SSTP_0000758600.1">
    <property type="protein sequence ID" value="SSTP_0000758600.1"/>
    <property type="gene ID" value="SSTP_0000758600"/>
</dbReference>
<reference evidence="2" key="1">
    <citation type="submission" date="2015-08" db="UniProtKB">
        <authorList>
            <consortium name="WormBaseParasite"/>
        </authorList>
    </citation>
    <scope>IDENTIFICATION</scope>
</reference>
<dbReference type="Proteomes" id="UP000035681">
    <property type="component" value="Unplaced"/>
</dbReference>
<accession>A0A0K0EDM4</accession>